<dbReference type="KEGG" id="sgj:IAG43_32980"/>
<proteinExistence type="predicted"/>
<dbReference type="RefSeq" id="WP_187744863.1">
    <property type="nucleotide sequence ID" value="NZ_CP060826.1"/>
</dbReference>
<keyword evidence="1" id="KW-0472">Membrane</keyword>
<reference evidence="2 3" key="1">
    <citation type="submission" date="2020-08" db="EMBL/GenBank/DDBJ databases">
        <title>A novel species.</title>
        <authorList>
            <person name="Gao J."/>
        </authorList>
    </citation>
    <scope>NUCLEOTIDE SEQUENCE [LARGE SCALE GENOMIC DNA]</scope>
    <source>
        <strain evidence="2 3">CRPJ-33</strain>
        <plasmid evidence="2 3">unnamed2</plasmid>
    </source>
</reference>
<keyword evidence="1" id="KW-1133">Transmembrane helix</keyword>
<organism evidence="2 3">
    <name type="scientific">Streptomyces genisteinicus</name>
    <dbReference type="NCBI Taxonomy" id="2768068"/>
    <lineage>
        <taxon>Bacteria</taxon>
        <taxon>Bacillati</taxon>
        <taxon>Actinomycetota</taxon>
        <taxon>Actinomycetes</taxon>
        <taxon>Kitasatosporales</taxon>
        <taxon>Streptomycetaceae</taxon>
        <taxon>Streptomyces</taxon>
    </lineage>
</organism>
<name>A0A7H0I4V4_9ACTN</name>
<evidence type="ECO:0000256" key="1">
    <source>
        <dbReference type="SAM" id="Phobius"/>
    </source>
</evidence>
<feature type="transmembrane region" description="Helical" evidence="1">
    <location>
        <begin position="249"/>
        <end position="270"/>
    </location>
</feature>
<gene>
    <name evidence="2" type="ORF">IAG43_32980</name>
</gene>
<evidence type="ECO:0000313" key="2">
    <source>
        <dbReference type="EMBL" id="QNP67820.1"/>
    </source>
</evidence>
<feature type="transmembrane region" description="Helical" evidence="1">
    <location>
        <begin position="53"/>
        <end position="72"/>
    </location>
</feature>
<dbReference type="Proteomes" id="UP000516230">
    <property type="component" value="Plasmid unnamed2"/>
</dbReference>
<keyword evidence="1" id="KW-0812">Transmembrane</keyword>
<feature type="transmembrane region" description="Helical" evidence="1">
    <location>
        <begin position="92"/>
        <end position="114"/>
    </location>
</feature>
<dbReference type="AlphaFoldDB" id="A0A7H0I4V4"/>
<accession>A0A7H0I4V4</accession>
<protein>
    <submittedName>
        <fullName evidence="2">Uncharacterized protein</fullName>
    </submittedName>
</protein>
<feature type="transmembrane region" description="Helical" evidence="1">
    <location>
        <begin position="175"/>
        <end position="195"/>
    </location>
</feature>
<geneLocation type="plasmid" evidence="2 3">
    <name>unnamed2</name>
</geneLocation>
<evidence type="ECO:0000313" key="3">
    <source>
        <dbReference type="Proteomes" id="UP000516230"/>
    </source>
</evidence>
<sequence length="291" mass="30106">MATSPATSPPAGGRPARPADLERARLWLAGHGLPGDATALLARRLAVRQNTRLAGHLLPAALIVAVALVHSANRPGDGTSGTSGGDGAYGAYGYGSLLLLTALVSAVVLAQALLDRRVRQVDRRAGAALTRRAAHAVRPGWRTVLGAPRAALAAATFAVAIGLAVGALTVREPDVRYGAAVLLVALCAVAAMTALQLRHVLTHPTVADDEAALTADLTLRVEDARAVSAPTLVWCLPWYLPAVSEDSALGWWTAAWLALVAGGAVALVSITVADWRRRRPGAVHGGRRVHP</sequence>
<keyword evidence="3" id="KW-1185">Reference proteome</keyword>
<keyword evidence="2" id="KW-0614">Plasmid</keyword>
<dbReference type="EMBL" id="CP060826">
    <property type="protein sequence ID" value="QNP67820.1"/>
    <property type="molecule type" value="Genomic_DNA"/>
</dbReference>